<keyword evidence="1" id="KW-0812">Transmembrane</keyword>
<proteinExistence type="predicted"/>
<name>F0X1E5_9STRA</name>
<organism evidence="2">
    <name type="scientific">Albugo laibachii Nc14</name>
    <dbReference type="NCBI Taxonomy" id="890382"/>
    <lineage>
        <taxon>Eukaryota</taxon>
        <taxon>Sar</taxon>
        <taxon>Stramenopiles</taxon>
        <taxon>Oomycota</taxon>
        <taxon>Peronosporomycetes</taxon>
        <taxon>Albuginales</taxon>
        <taxon>Albuginaceae</taxon>
        <taxon>Albugo</taxon>
    </lineage>
</organism>
<keyword evidence="1" id="KW-0472">Membrane</keyword>
<sequence length="102" mass="12117">MYAKPRDTWMFTGKDSLEEQRSMLPALIDNISINTNDNTFLRGKRAQLMYNLYYCQRQSMLLNRKCLVAGTLIGYHPQQVFLLVNYIYIIMCINYTIEIMYL</sequence>
<gene>
    <name evidence="2" type="primary">AlNc14C608G12236</name>
    <name evidence="2" type="ORF">ALNC14_137670</name>
</gene>
<dbReference type="AlphaFoldDB" id="F0X1E5"/>
<reference evidence="2" key="2">
    <citation type="submission" date="2011-02" db="EMBL/GenBank/DDBJ databases">
        <authorList>
            <person name="MacLean D."/>
        </authorList>
    </citation>
    <scope>NUCLEOTIDE SEQUENCE</scope>
</reference>
<accession>F0X1E5</accession>
<dbReference type="EMBL" id="FR824620">
    <property type="protein sequence ID" value="CCA27623.1"/>
    <property type="molecule type" value="Genomic_DNA"/>
</dbReference>
<evidence type="ECO:0000313" key="2">
    <source>
        <dbReference type="EMBL" id="CCA27623.1"/>
    </source>
</evidence>
<reference evidence="2" key="1">
    <citation type="journal article" date="2011" name="PLoS Biol.">
        <title>Gene gain and loss during evolution of obligate parasitism in the white rust pathogen of Arabidopsis thaliana.</title>
        <authorList>
            <person name="Kemen E."/>
            <person name="Gardiner A."/>
            <person name="Schultz-Larsen T."/>
            <person name="Kemen A.C."/>
            <person name="Balmuth A.L."/>
            <person name="Robert-Seilaniantz A."/>
            <person name="Bailey K."/>
            <person name="Holub E."/>
            <person name="Studholme D.J."/>
            <person name="Maclean D."/>
            <person name="Jones J.D."/>
        </authorList>
    </citation>
    <scope>NUCLEOTIDE SEQUENCE</scope>
</reference>
<evidence type="ECO:0000256" key="1">
    <source>
        <dbReference type="SAM" id="Phobius"/>
    </source>
</evidence>
<feature type="transmembrane region" description="Helical" evidence="1">
    <location>
        <begin position="80"/>
        <end position="97"/>
    </location>
</feature>
<protein>
    <submittedName>
        <fullName evidence="2">AlNc14C608G12236 protein</fullName>
    </submittedName>
</protein>
<keyword evidence="1" id="KW-1133">Transmembrane helix</keyword>
<dbReference type="HOGENOM" id="CLU_2282708_0_0_1"/>